<proteinExistence type="predicted"/>
<protein>
    <submittedName>
        <fullName evidence="5">AraC family transcriptional regulator of arabinose operon</fullName>
    </submittedName>
</protein>
<dbReference type="Pfam" id="PF02311">
    <property type="entry name" value="AraC_binding"/>
    <property type="match status" value="1"/>
</dbReference>
<dbReference type="InterPro" id="IPR003313">
    <property type="entry name" value="AraC-bd"/>
</dbReference>
<keyword evidence="6" id="KW-1185">Reference proteome</keyword>
<dbReference type="Pfam" id="PF12833">
    <property type="entry name" value="HTH_18"/>
    <property type="match status" value="1"/>
</dbReference>
<dbReference type="PROSITE" id="PS01124">
    <property type="entry name" value="HTH_ARAC_FAMILY_2"/>
    <property type="match status" value="1"/>
</dbReference>
<reference evidence="5 6" key="1">
    <citation type="journal article" date="2015" name="Stand. Genomic Sci.">
        <title>Genomic Encyclopedia of Bacterial and Archaeal Type Strains, Phase III: the genomes of soil and plant-associated and newly described type strains.</title>
        <authorList>
            <person name="Whitman W.B."/>
            <person name="Woyke T."/>
            <person name="Klenk H.P."/>
            <person name="Zhou Y."/>
            <person name="Lilburn T.G."/>
            <person name="Beck B.J."/>
            <person name="De Vos P."/>
            <person name="Vandamme P."/>
            <person name="Eisen J.A."/>
            <person name="Garrity G."/>
            <person name="Hugenholtz P."/>
            <person name="Kyrpides N.C."/>
        </authorList>
    </citation>
    <scope>NUCLEOTIDE SEQUENCE [LARGE SCALE GENOMIC DNA]</scope>
    <source>
        <strain evidence="5 6">CV53</strain>
    </source>
</reference>
<dbReference type="Proteomes" id="UP000295689">
    <property type="component" value="Unassembled WGS sequence"/>
</dbReference>
<sequence length="277" mass="31849">MSAMELDTPSNYDGLAYSMVIAGHFHERDTYSTVRPEGMSDWLITYTLGGEGYFEADGCERRVKTGDVTLLKPGTPHRYGTPEGKNWHFVWAHFTGGFMDASLLPHEALTIRHIEQQALRDRVYHAFRRILSDSREQGAYWHELCLCALREVLMLLAKQETSEFDPRVEETLYLLAQRMQETIRVEDLARSVGLSPSRLAHLFKENTGESIVEAFNRMRIKQAALLLAHTNRNANEAAHDVGFHNYNHFTRQFRKYTGLTPSEFSQSVRSKEKPRPN</sequence>
<comment type="caution">
    <text evidence="5">The sequence shown here is derived from an EMBL/GenBank/DDBJ whole genome shotgun (WGS) entry which is preliminary data.</text>
</comment>
<organism evidence="5 6">
    <name type="scientific">Mesobacillus foraminis</name>
    <dbReference type="NCBI Taxonomy" id="279826"/>
    <lineage>
        <taxon>Bacteria</taxon>
        <taxon>Bacillati</taxon>
        <taxon>Bacillota</taxon>
        <taxon>Bacilli</taxon>
        <taxon>Bacillales</taxon>
        <taxon>Bacillaceae</taxon>
        <taxon>Mesobacillus</taxon>
    </lineage>
</organism>
<dbReference type="InterPro" id="IPR037923">
    <property type="entry name" value="HTH-like"/>
</dbReference>
<evidence type="ECO:0000313" key="6">
    <source>
        <dbReference type="Proteomes" id="UP000295689"/>
    </source>
</evidence>
<evidence type="ECO:0000256" key="3">
    <source>
        <dbReference type="ARBA" id="ARBA00023163"/>
    </source>
</evidence>
<evidence type="ECO:0000256" key="1">
    <source>
        <dbReference type="ARBA" id="ARBA00023015"/>
    </source>
</evidence>
<gene>
    <name evidence="5" type="ORF">EV146_110119</name>
</gene>
<name>A0A4R2BAQ8_9BACI</name>
<dbReference type="SUPFAM" id="SSF51215">
    <property type="entry name" value="Regulatory protein AraC"/>
    <property type="match status" value="1"/>
</dbReference>
<dbReference type="PRINTS" id="PR00032">
    <property type="entry name" value="HTHARAC"/>
</dbReference>
<dbReference type="InterPro" id="IPR018060">
    <property type="entry name" value="HTH_AraC"/>
</dbReference>
<dbReference type="PANTHER" id="PTHR46796:SF7">
    <property type="entry name" value="ARAC FAMILY TRANSCRIPTIONAL REGULATOR"/>
    <property type="match status" value="1"/>
</dbReference>
<evidence type="ECO:0000259" key="4">
    <source>
        <dbReference type="PROSITE" id="PS01124"/>
    </source>
</evidence>
<dbReference type="SMART" id="SM00342">
    <property type="entry name" value="HTH_ARAC"/>
    <property type="match status" value="1"/>
</dbReference>
<accession>A0A4R2BAQ8</accession>
<feature type="domain" description="HTH araC/xylS-type" evidence="4">
    <location>
        <begin position="169"/>
        <end position="267"/>
    </location>
</feature>
<dbReference type="InterPro" id="IPR009057">
    <property type="entry name" value="Homeodomain-like_sf"/>
</dbReference>
<dbReference type="Gene3D" id="2.60.120.280">
    <property type="entry name" value="Regulatory protein AraC"/>
    <property type="match status" value="1"/>
</dbReference>
<keyword evidence="1" id="KW-0805">Transcription regulation</keyword>
<dbReference type="Gene3D" id="1.10.10.60">
    <property type="entry name" value="Homeodomain-like"/>
    <property type="match status" value="2"/>
</dbReference>
<evidence type="ECO:0000313" key="5">
    <source>
        <dbReference type="EMBL" id="TCN22634.1"/>
    </source>
</evidence>
<dbReference type="InterPro" id="IPR020449">
    <property type="entry name" value="Tscrpt_reg_AraC-type_HTH"/>
</dbReference>
<dbReference type="SUPFAM" id="SSF46689">
    <property type="entry name" value="Homeodomain-like"/>
    <property type="match status" value="2"/>
</dbReference>
<dbReference type="AlphaFoldDB" id="A0A4R2BAQ8"/>
<keyword evidence="2" id="KW-0238">DNA-binding</keyword>
<dbReference type="GO" id="GO:0003700">
    <property type="term" value="F:DNA-binding transcription factor activity"/>
    <property type="evidence" value="ECO:0007669"/>
    <property type="project" value="InterPro"/>
</dbReference>
<dbReference type="GO" id="GO:0043565">
    <property type="term" value="F:sequence-specific DNA binding"/>
    <property type="evidence" value="ECO:0007669"/>
    <property type="project" value="InterPro"/>
</dbReference>
<dbReference type="InterPro" id="IPR050204">
    <property type="entry name" value="AraC_XylS_family_regulators"/>
</dbReference>
<evidence type="ECO:0000256" key="2">
    <source>
        <dbReference type="ARBA" id="ARBA00023125"/>
    </source>
</evidence>
<keyword evidence="3" id="KW-0804">Transcription</keyword>
<dbReference type="EMBL" id="SLVV01000010">
    <property type="protein sequence ID" value="TCN22634.1"/>
    <property type="molecule type" value="Genomic_DNA"/>
</dbReference>
<dbReference type="PANTHER" id="PTHR46796">
    <property type="entry name" value="HTH-TYPE TRANSCRIPTIONAL ACTIVATOR RHAS-RELATED"/>
    <property type="match status" value="1"/>
</dbReference>